<organism evidence="4 5">
    <name type="scientific">Chromobacterium fluminis</name>
    <dbReference type="NCBI Taxonomy" id="3044269"/>
    <lineage>
        <taxon>Bacteria</taxon>
        <taxon>Pseudomonadati</taxon>
        <taxon>Pseudomonadota</taxon>
        <taxon>Betaproteobacteria</taxon>
        <taxon>Neisseriales</taxon>
        <taxon>Chromobacteriaceae</taxon>
        <taxon>Chromobacterium</taxon>
    </lineage>
</organism>
<feature type="region of interest" description="Disordered" evidence="1">
    <location>
        <begin position="172"/>
        <end position="199"/>
    </location>
</feature>
<dbReference type="InterPro" id="IPR044929">
    <property type="entry name" value="DNA/RNA_non-sp_Endonuclease_sf"/>
</dbReference>
<dbReference type="InterPro" id="IPR001604">
    <property type="entry name" value="Endo_G_ENPP1-like_dom"/>
</dbReference>
<feature type="signal peptide" evidence="2">
    <location>
        <begin position="1"/>
        <end position="20"/>
    </location>
</feature>
<protein>
    <submittedName>
        <fullName evidence="4">DNA/RNA non-specific endonuclease</fullName>
    </submittedName>
</protein>
<accession>A0ABX0KY34</accession>
<comment type="caution">
    <text evidence="4">The sequence shown here is derived from an EMBL/GenBank/DDBJ whole genome shotgun (WGS) entry which is preliminary data.</text>
</comment>
<evidence type="ECO:0000313" key="4">
    <source>
        <dbReference type="EMBL" id="NHR04462.1"/>
    </source>
</evidence>
<keyword evidence="4" id="KW-0378">Hydrolase</keyword>
<evidence type="ECO:0000313" key="5">
    <source>
        <dbReference type="Proteomes" id="UP001515641"/>
    </source>
</evidence>
<keyword evidence="4" id="KW-0255">Endonuclease</keyword>
<gene>
    <name evidence="4" type="ORF">HA052_04555</name>
</gene>
<dbReference type="Proteomes" id="UP001515641">
    <property type="component" value="Unassembled WGS sequence"/>
</dbReference>
<keyword evidence="4" id="KW-0540">Nuclease</keyword>
<evidence type="ECO:0000256" key="1">
    <source>
        <dbReference type="SAM" id="MobiDB-lite"/>
    </source>
</evidence>
<keyword evidence="5" id="KW-1185">Reference proteome</keyword>
<keyword evidence="2" id="KW-0732">Signal</keyword>
<reference evidence="4 5" key="1">
    <citation type="submission" date="2020-03" db="EMBL/GenBank/DDBJ databases">
        <title>Draft genome sequence of environmentally isolated cultures.</title>
        <authorList>
            <person name="Wilson H.S."/>
            <person name="De Leon M.E."/>
        </authorList>
    </citation>
    <scope>NUCLEOTIDE SEQUENCE [LARGE SCALE GENOMIC DNA]</scope>
    <source>
        <strain evidence="4 5">HSC-31F16</strain>
    </source>
</reference>
<dbReference type="EMBL" id="JAAOMA010000004">
    <property type="protein sequence ID" value="NHR04462.1"/>
    <property type="molecule type" value="Genomic_DNA"/>
</dbReference>
<dbReference type="InterPro" id="IPR044925">
    <property type="entry name" value="His-Me_finger_sf"/>
</dbReference>
<evidence type="ECO:0000256" key="2">
    <source>
        <dbReference type="SAM" id="SignalP"/>
    </source>
</evidence>
<dbReference type="RefSeq" id="WP_166450978.1">
    <property type="nucleotide sequence ID" value="NZ_JAAOMA010000004.1"/>
</dbReference>
<feature type="chain" id="PRO_5046717693" evidence="2">
    <location>
        <begin position="21"/>
        <end position="216"/>
    </location>
</feature>
<feature type="domain" description="DNA/RNA non-specific endonuclease/pyrophosphatase/phosphodiesterase" evidence="3">
    <location>
        <begin position="45"/>
        <end position="114"/>
    </location>
</feature>
<dbReference type="SUPFAM" id="SSF54060">
    <property type="entry name" value="His-Me finger endonucleases"/>
    <property type="match status" value="1"/>
</dbReference>
<evidence type="ECO:0000259" key="3">
    <source>
        <dbReference type="Pfam" id="PF01223"/>
    </source>
</evidence>
<dbReference type="GO" id="GO:0004519">
    <property type="term" value="F:endonuclease activity"/>
    <property type="evidence" value="ECO:0007669"/>
    <property type="project" value="UniProtKB-KW"/>
</dbReference>
<sequence length="216" mass="23980">MKRILLLATNCLMLVGSAFGQPSSCPAHFAGGQAPELTNSRLSPRTQELCFEAFSSLHSGVTKSSLYSAEFLNRARIEAARSLKRRNSFHPEDQLRTGDRAELKDYSRSGYDRGQVLVPTGIFKAIYDPTKRMGAAYVVKNAPGMDYQVLSLEELETRVGLNVFPVVPTASKRSKLSLPEPKPSGYAGKGQKNPKLPDDRQIFRSAYYLKKLINLH</sequence>
<proteinExistence type="predicted"/>
<dbReference type="Pfam" id="PF01223">
    <property type="entry name" value="Endonuclease_NS"/>
    <property type="match status" value="1"/>
</dbReference>
<dbReference type="Gene3D" id="3.40.570.10">
    <property type="entry name" value="Extracellular Endonuclease, subunit A"/>
    <property type="match status" value="2"/>
</dbReference>
<name>A0ABX0KY34_9NEIS</name>